<keyword evidence="3" id="KW-0653">Protein transport</keyword>
<dbReference type="GO" id="GO:0042803">
    <property type="term" value="F:protein homodimerization activity"/>
    <property type="evidence" value="ECO:0007669"/>
    <property type="project" value="TreeGrafter"/>
</dbReference>
<reference evidence="5 6" key="1">
    <citation type="submission" date="2019-06" db="EMBL/GenBank/DDBJ databases">
        <title>A chromosomal-level reference genome of Carpinus fangiana (Coryloideae, Betulaceae).</title>
        <authorList>
            <person name="Yang X."/>
            <person name="Wang Z."/>
            <person name="Zhang L."/>
            <person name="Hao G."/>
            <person name="Liu J."/>
            <person name="Yang Y."/>
        </authorList>
    </citation>
    <scope>NUCLEOTIDE SEQUENCE [LARGE SCALE GENOMIC DNA]</scope>
    <source>
        <strain evidence="5">Cfa_2016G</strain>
        <tissue evidence="5">Leaf</tissue>
    </source>
</reference>
<proteinExistence type="inferred from homology"/>
<protein>
    <recommendedName>
        <fullName evidence="4">ESCRT-II complex subunit VPS25</fullName>
    </recommendedName>
</protein>
<dbReference type="InterPro" id="IPR036388">
    <property type="entry name" value="WH-like_DNA-bd_sf"/>
</dbReference>
<comment type="similarity">
    <text evidence="1">Belongs to the VPS25 family.</text>
</comment>
<dbReference type="SUPFAM" id="SSF46785">
    <property type="entry name" value="Winged helix' DNA-binding domain"/>
    <property type="match status" value="2"/>
</dbReference>
<dbReference type="Gene3D" id="1.10.10.570">
    <property type="entry name" value="Winged helix' DNA-binding domain. Chain C. Domain 1"/>
    <property type="match status" value="1"/>
</dbReference>
<keyword evidence="2" id="KW-0813">Transport</keyword>
<dbReference type="InterPro" id="IPR014041">
    <property type="entry name" value="ESCRT-II_cplx_Vps25-sub_N"/>
</dbReference>
<dbReference type="GO" id="GO:0000814">
    <property type="term" value="C:ESCRT II complex"/>
    <property type="evidence" value="ECO:0007669"/>
    <property type="project" value="InterPro"/>
</dbReference>
<dbReference type="EMBL" id="VIBQ01000014">
    <property type="protein sequence ID" value="KAB8349470.1"/>
    <property type="molecule type" value="Genomic_DNA"/>
</dbReference>
<dbReference type="PANTHER" id="PTHR13149:SF0">
    <property type="entry name" value="VACUOLAR PROTEIN-SORTING-ASSOCIATED PROTEIN 25"/>
    <property type="match status" value="1"/>
</dbReference>
<dbReference type="Proteomes" id="UP000327013">
    <property type="component" value="Unassembled WGS sequence"/>
</dbReference>
<evidence type="ECO:0000256" key="2">
    <source>
        <dbReference type="ARBA" id="ARBA00022448"/>
    </source>
</evidence>
<dbReference type="GO" id="GO:0043328">
    <property type="term" value="P:protein transport to vacuole involved in ubiquitin-dependent protein catabolic process via the multivesicular body sorting pathway"/>
    <property type="evidence" value="ECO:0007669"/>
    <property type="project" value="TreeGrafter"/>
</dbReference>
<dbReference type="InterPro" id="IPR036390">
    <property type="entry name" value="WH_DNA-bd_sf"/>
</dbReference>
<gene>
    <name evidence="5" type="ORF">FH972_023497</name>
</gene>
<dbReference type="PANTHER" id="PTHR13149">
    <property type="entry name" value="VACUOLAR PROTEIN SORTING-ASSOCIATED PROTEIN VPS25"/>
    <property type="match status" value="1"/>
</dbReference>
<accession>A0A5N6KXM0</accession>
<evidence type="ECO:0000313" key="6">
    <source>
        <dbReference type="Proteomes" id="UP000327013"/>
    </source>
</evidence>
<dbReference type="AlphaFoldDB" id="A0A5N6KXM0"/>
<comment type="caution">
    <text evidence="5">The sequence shown here is derived from an EMBL/GenBank/DDBJ whole genome shotgun (WGS) entry which is preliminary data.</text>
</comment>
<sequence length="214" mass="23127">MASPAAAGPSLLPTTDILTTTNTSPNTDAFVYPPQYSFPPFYTLQPNLTTRASQLSSWSGLILAYAAHANPRLYRLTPAHSIFTNTALRRTLAPTDARLVLAHMVEHGRAAWTDPTAATKARKAGAGSDGGGGEVWLYWRTPEEWAQQLGSWVEATGQRNTVLTLYELLEGDATSREEFHGLPVEVAKSAVAVLVRRGRAQMLGEGDGVGVKFF</sequence>
<dbReference type="OrthoDB" id="1745410at2759"/>
<evidence type="ECO:0000256" key="4">
    <source>
        <dbReference type="ARBA" id="ARBA00030094"/>
    </source>
</evidence>
<organism evidence="5 6">
    <name type="scientific">Carpinus fangiana</name>
    <dbReference type="NCBI Taxonomy" id="176857"/>
    <lineage>
        <taxon>Eukaryota</taxon>
        <taxon>Viridiplantae</taxon>
        <taxon>Streptophyta</taxon>
        <taxon>Embryophyta</taxon>
        <taxon>Tracheophyta</taxon>
        <taxon>Spermatophyta</taxon>
        <taxon>Magnoliopsida</taxon>
        <taxon>eudicotyledons</taxon>
        <taxon>Gunneridae</taxon>
        <taxon>Pentapetalae</taxon>
        <taxon>rosids</taxon>
        <taxon>fabids</taxon>
        <taxon>Fagales</taxon>
        <taxon>Betulaceae</taxon>
        <taxon>Carpinus</taxon>
    </lineage>
</organism>
<dbReference type="Pfam" id="PF05871">
    <property type="entry name" value="ESCRT-II"/>
    <property type="match status" value="1"/>
</dbReference>
<evidence type="ECO:0000256" key="3">
    <source>
        <dbReference type="ARBA" id="ARBA00022927"/>
    </source>
</evidence>
<evidence type="ECO:0000313" key="5">
    <source>
        <dbReference type="EMBL" id="KAB8349470.1"/>
    </source>
</evidence>
<dbReference type="FunFam" id="1.10.10.10:FF:000141">
    <property type="entry name" value="vacuolar protein-sorting-associated protein 25"/>
    <property type="match status" value="1"/>
</dbReference>
<dbReference type="GO" id="GO:0005198">
    <property type="term" value="F:structural molecule activity"/>
    <property type="evidence" value="ECO:0007669"/>
    <property type="project" value="TreeGrafter"/>
</dbReference>
<evidence type="ECO:0000256" key="1">
    <source>
        <dbReference type="ARBA" id="ARBA00009674"/>
    </source>
</evidence>
<dbReference type="Gene3D" id="1.10.10.10">
    <property type="entry name" value="Winged helix-like DNA-binding domain superfamily/Winged helix DNA-binding domain"/>
    <property type="match status" value="1"/>
</dbReference>
<keyword evidence="6" id="KW-1185">Reference proteome</keyword>
<dbReference type="GO" id="GO:0016236">
    <property type="term" value="P:macroautophagy"/>
    <property type="evidence" value="ECO:0007669"/>
    <property type="project" value="UniProtKB-ARBA"/>
</dbReference>
<dbReference type="InterPro" id="IPR008570">
    <property type="entry name" value="ESCRT-II_cplx_Vps25-sub"/>
</dbReference>
<name>A0A5N6KXM0_9ROSI</name>